<comment type="caution">
    <text evidence="2">The sequence shown here is derived from an EMBL/GenBank/DDBJ whole genome shotgun (WGS) entry which is preliminary data.</text>
</comment>
<reference evidence="2" key="2">
    <citation type="submission" date="2021-09" db="EMBL/GenBank/DDBJ databases">
        <authorList>
            <person name="Gilroy R."/>
        </authorList>
    </citation>
    <scope>NUCLEOTIDE SEQUENCE</scope>
    <source>
        <strain evidence="2">CHK121-7720</strain>
    </source>
</reference>
<gene>
    <name evidence="2" type="ORF">K8U91_01740</name>
</gene>
<evidence type="ECO:0000259" key="1">
    <source>
        <dbReference type="PROSITE" id="PS51352"/>
    </source>
</evidence>
<dbReference type="EMBL" id="DYUD01000009">
    <property type="protein sequence ID" value="HJG88186.1"/>
    <property type="molecule type" value="Genomic_DNA"/>
</dbReference>
<dbReference type="Gene3D" id="3.40.30.10">
    <property type="entry name" value="Glutaredoxin"/>
    <property type="match status" value="1"/>
</dbReference>
<dbReference type="InterPro" id="IPR013766">
    <property type="entry name" value="Thioredoxin_domain"/>
</dbReference>
<dbReference type="PROSITE" id="PS51257">
    <property type="entry name" value="PROKAR_LIPOPROTEIN"/>
    <property type="match status" value="1"/>
</dbReference>
<protein>
    <submittedName>
        <fullName evidence="2">DUF4369 domain-containing protein</fullName>
    </submittedName>
</protein>
<dbReference type="SUPFAM" id="SSF52833">
    <property type="entry name" value="Thioredoxin-like"/>
    <property type="match status" value="1"/>
</dbReference>
<dbReference type="Proteomes" id="UP000757103">
    <property type="component" value="Unassembled WGS sequence"/>
</dbReference>
<dbReference type="PROSITE" id="PS51352">
    <property type="entry name" value="THIOREDOXIN_2"/>
    <property type="match status" value="1"/>
</dbReference>
<accession>A0A921MQE8</accession>
<evidence type="ECO:0000313" key="2">
    <source>
        <dbReference type="EMBL" id="HJG88186.1"/>
    </source>
</evidence>
<sequence length="356" mass="39228">MSKIGAILCVGVLLLCGCGGNSNEFSVEGTLNNLGGRPVYAVYRLESGIVVDTLRPQNGYIAFKNSSPALIPIQFYYSDKTPLTQIYVQNGDRIELSGDGQDPFGLKVKGSSLNKELFKFNQENKGLLSVWTVERNASASGSPTPRYRELSEKLQGVIATYVGKHRDSPVSAILVNNYLLGNADEAFCDSLVGLIDERVLAGAAGEPLARYREFEAELRNDTVLPNFSLTTVADTTALLNPRRAKATLLCFWAAETTGSCQYEPFLREMTARYDTAVQVVDISLDRDSAVWKRVVTADSARWARRWAKGGYLAPGVRDMRIRQLPYLVVADSAGRVVSRGLPPDSMRRYIDRLVKP</sequence>
<proteinExistence type="predicted"/>
<dbReference type="RefSeq" id="WP_273305264.1">
    <property type="nucleotide sequence ID" value="NZ_DYUD01000009.1"/>
</dbReference>
<dbReference type="AlphaFoldDB" id="A0A921MQE8"/>
<evidence type="ECO:0000313" key="3">
    <source>
        <dbReference type="Proteomes" id="UP000757103"/>
    </source>
</evidence>
<name>A0A921MQE8_9BACT</name>
<reference evidence="2" key="1">
    <citation type="journal article" date="2021" name="PeerJ">
        <title>Extensive microbial diversity within the chicken gut microbiome revealed by metagenomics and culture.</title>
        <authorList>
            <person name="Gilroy R."/>
            <person name="Ravi A."/>
            <person name="Getino M."/>
            <person name="Pursley I."/>
            <person name="Horton D.L."/>
            <person name="Alikhan N.F."/>
            <person name="Baker D."/>
            <person name="Gharbi K."/>
            <person name="Hall N."/>
            <person name="Watson M."/>
            <person name="Adriaenssens E.M."/>
            <person name="Foster-Nyarko E."/>
            <person name="Jarju S."/>
            <person name="Secka A."/>
            <person name="Antonio M."/>
            <person name="Oren A."/>
            <person name="Chaudhuri R.R."/>
            <person name="La Ragione R."/>
            <person name="Hildebrand F."/>
            <person name="Pallen M.J."/>
        </authorList>
    </citation>
    <scope>NUCLEOTIDE SEQUENCE</scope>
    <source>
        <strain evidence="2">CHK121-7720</strain>
    </source>
</reference>
<feature type="domain" description="Thioredoxin" evidence="1">
    <location>
        <begin position="218"/>
        <end position="355"/>
    </location>
</feature>
<dbReference type="InterPro" id="IPR036249">
    <property type="entry name" value="Thioredoxin-like_sf"/>
</dbReference>
<organism evidence="2 3">
    <name type="scientific">Barnesiella viscericola</name>
    <dbReference type="NCBI Taxonomy" id="397865"/>
    <lineage>
        <taxon>Bacteria</taxon>
        <taxon>Pseudomonadati</taxon>
        <taxon>Bacteroidota</taxon>
        <taxon>Bacteroidia</taxon>
        <taxon>Bacteroidales</taxon>
        <taxon>Barnesiellaceae</taxon>
        <taxon>Barnesiella</taxon>
    </lineage>
</organism>